<proteinExistence type="inferred from homology"/>
<dbReference type="GO" id="GO:0016746">
    <property type="term" value="F:acyltransferase activity"/>
    <property type="evidence" value="ECO:0007669"/>
    <property type="project" value="UniProtKB-KW"/>
</dbReference>
<gene>
    <name evidence="4" type="ORF">RGQ29_019921</name>
</gene>
<organism evidence="4 5">
    <name type="scientific">Quercus rubra</name>
    <name type="common">Northern red oak</name>
    <name type="synonym">Quercus borealis</name>
    <dbReference type="NCBI Taxonomy" id="3512"/>
    <lineage>
        <taxon>Eukaryota</taxon>
        <taxon>Viridiplantae</taxon>
        <taxon>Streptophyta</taxon>
        <taxon>Embryophyta</taxon>
        <taxon>Tracheophyta</taxon>
        <taxon>Spermatophyta</taxon>
        <taxon>Magnoliopsida</taxon>
        <taxon>eudicotyledons</taxon>
        <taxon>Gunneridae</taxon>
        <taxon>Pentapetalae</taxon>
        <taxon>rosids</taxon>
        <taxon>fabids</taxon>
        <taxon>Fagales</taxon>
        <taxon>Fagaceae</taxon>
        <taxon>Quercus</taxon>
    </lineage>
</organism>
<keyword evidence="2" id="KW-0808">Transferase</keyword>
<evidence type="ECO:0000313" key="4">
    <source>
        <dbReference type="EMBL" id="KAK4589123.1"/>
    </source>
</evidence>
<evidence type="ECO:0000256" key="3">
    <source>
        <dbReference type="ARBA" id="ARBA00023315"/>
    </source>
</evidence>
<name>A0AAN7F9B1_QUERU</name>
<dbReference type="InterPro" id="IPR023213">
    <property type="entry name" value="CAT-like_dom_sf"/>
</dbReference>
<sequence>MVMDVEIISKEIIKPSSPTPHHLRKFKLSFLDQLPPLFHFPIIWFYDNKKFNTYEFSINCNDKGVDYIQAQVLCKLSQAIRNPNGDDLIQFLPFEPDNSCNDFGKEVLLAVQYNIFECGGVAIAVFNFVNAWAGTCRGESEAISPIFDAHIHFPPRDITGFMPNEAYISKEKIVTRRSVFNKSSIAALRREASTAFGPEDSVASRVEVVSAFIWMRFMVMARTRATKPKQVIAVHAVNLRERMVPQLPVHSFGNLARMEKDYHFLVSQLRNTILEINAKYLKKLQDGPVGDLFPVYEVDFGMGKPSWVCCPGICCKNAVVMMSTKDGDGIETWVTMKEEDMAMFENDQELLSYAR</sequence>
<evidence type="ECO:0000313" key="5">
    <source>
        <dbReference type="Proteomes" id="UP001324115"/>
    </source>
</evidence>
<protein>
    <submittedName>
        <fullName evidence="4">Uncharacterized protein</fullName>
    </submittedName>
</protein>
<dbReference type="Gene3D" id="3.30.559.10">
    <property type="entry name" value="Chloramphenicol acetyltransferase-like domain"/>
    <property type="match status" value="3"/>
</dbReference>
<evidence type="ECO:0000256" key="2">
    <source>
        <dbReference type="ARBA" id="ARBA00022679"/>
    </source>
</evidence>
<keyword evidence="5" id="KW-1185">Reference proteome</keyword>
<reference evidence="4 5" key="1">
    <citation type="journal article" date="2023" name="G3 (Bethesda)">
        <title>A haplotype-resolved chromosome-scale genome for Quercus rubra L. provides insights into the genetics of adaptive traits for red oak species.</title>
        <authorList>
            <person name="Kapoor B."/>
            <person name="Jenkins J."/>
            <person name="Schmutz J."/>
            <person name="Zhebentyayeva T."/>
            <person name="Kuelheim C."/>
            <person name="Coggeshall M."/>
            <person name="Heim C."/>
            <person name="Lasky J.R."/>
            <person name="Leites L."/>
            <person name="Islam-Faridi N."/>
            <person name="Romero-Severson J."/>
            <person name="DeLeo V.L."/>
            <person name="Lucas S.M."/>
            <person name="Lazic D."/>
            <person name="Gailing O."/>
            <person name="Carlson J."/>
            <person name="Staton M."/>
        </authorList>
    </citation>
    <scope>NUCLEOTIDE SEQUENCE [LARGE SCALE GENOMIC DNA]</scope>
    <source>
        <strain evidence="4">Pseudo-F2</strain>
    </source>
</reference>
<evidence type="ECO:0000256" key="1">
    <source>
        <dbReference type="ARBA" id="ARBA00009861"/>
    </source>
</evidence>
<accession>A0AAN7F9B1</accession>
<dbReference type="PANTHER" id="PTHR31623">
    <property type="entry name" value="F21J9.9"/>
    <property type="match status" value="1"/>
</dbReference>
<dbReference type="AlphaFoldDB" id="A0AAN7F9B1"/>
<dbReference type="PANTHER" id="PTHR31623:SF25">
    <property type="entry name" value="VINORINE SYNTHASE-LIKE"/>
    <property type="match status" value="1"/>
</dbReference>
<keyword evidence="3" id="KW-0012">Acyltransferase</keyword>
<comment type="similarity">
    <text evidence="1">Belongs to the plant acyltransferase family.</text>
</comment>
<dbReference type="Proteomes" id="UP001324115">
    <property type="component" value="Unassembled WGS sequence"/>
</dbReference>
<dbReference type="Pfam" id="PF02458">
    <property type="entry name" value="Transferase"/>
    <property type="match status" value="3"/>
</dbReference>
<comment type="caution">
    <text evidence="4">The sequence shown here is derived from an EMBL/GenBank/DDBJ whole genome shotgun (WGS) entry which is preliminary data.</text>
</comment>
<dbReference type="EMBL" id="JAXUIC010000005">
    <property type="protein sequence ID" value="KAK4589123.1"/>
    <property type="molecule type" value="Genomic_DNA"/>
</dbReference>